<proteinExistence type="predicted"/>
<evidence type="ECO:0000313" key="3">
    <source>
        <dbReference type="Proteomes" id="UP000664940"/>
    </source>
</evidence>
<name>A0A834AYK6_9CHIR</name>
<organism evidence="2 3">
    <name type="scientific">Phyllostomus discolor</name>
    <name type="common">pale spear-nosed bat</name>
    <dbReference type="NCBI Taxonomy" id="89673"/>
    <lineage>
        <taxon>Eukaryota</taxon>
        <taxon>Metazoa</taxon>
        <taxon>Chordata</taxon>
        <taxon>Craniata</taxon>
        <taxon>Vertebrata</taxon>
        <taxon>Euteleostomi</taxon>
        <taxon>Mammalia</taxon>
        <taxon>Eutheria</taxon>
        <taxon>Laurasiatheria</taxon>
        <taxon>Chiroptera</taxon>
        <taxon>Yangochiroptera</taxon>
        <taxon>Phyllostomidae</taxon>
        <taxon>Phyllostominae</taxon>
        <taxon>Phyllostomus</taxon>
    </lineage>
</organism>
<feature type="region of interest" description="Disordered" evidence="1">
    <location>
        <begin position="140"/>
        <end position="194"/>
    </location>
</feature>
<dbReference type="EMBL" id="JABVXQ010000003">
    <property type="protein sequence ID" value="KAF6119578.1"/>
    <property type="molecule type" value="Genomic_DNA"/>
</dbReference>
<evidence type="ECO:0000313" key="2">
    <source>
        <dbReference type="EMBL" id="KAF6119578.1"/>
    </source>
</evidence>
<protein>
    <submittedName>
        <fullName evidence="2">Uncharacterized protein</fullName>
    </submittedName>
</protein>
<dbReference type="AlphaFoldDB" id="A0A834AYK6"/>
<dbReference type="Proteomes" id="UP000664940">
    <property type="component" value="Unassembled WGS sequence"/>
</dbReference>
<gene>
    <name evidence="2" type="ORF">HJG60_010059</name>
</gene>
<evidence type="ECO:0000256" key="1">
    <source>
        <dbReference type="SAM" id="MobiDB-lite"/>
    </source>
</evidence>
<accession>A0A834AYK6</accession>
<sequence>MFIFGLRTHVQSVAKIKAFEHSFGFRVRPQAGVRVRVRVRGQACDQAGVEARAVAQVGGTISHWDQGPVCGWAASRAPCRGSRLRLRLCLCPLGALGWGCLPECVVFAPGSLVAQPPRVFRGRCQGPEVVTIAGSAPVLGERSREEMRQGAAAGGGQAAMGVRRGAGSPIPTEEGWPLGTVTTRPPASGCPADP</sequence>
<comment type="caution">
    <text evidence="2">The sequence shown here is derived from an EMBL/GenBank/DDBJ whole genome shotgun (WGS) entry which is preliminary data.</text>
</comment>
<reference evidence="2 3" key="1">
    <citation type="journal article" date="2020" name="Nature">
        <title>Six reference-quality genomes reveal evolution of bat adaptations.</title>
        <authorList>
            <person name="Jebb D."/>
            <person name="Huang Z."/>
            <person name="Pippel M."/>
            <person name="Hughes G.M."/>
            <person name="Lavrichenko K."/>
            <person name="Devanna P."/>
            <person name="Winkler S."/>
            <person name="Jermiin L.S."/>
            <person name="Skirmuntt E.C."/>
            <person name="Katzourakis A."/>
            <person name="Burkitt-Gray L."/>
            <person name="Ray D.A."/>
            <person name="Sullivan K.A.M."/>
            <person name="Roscito J.G."/>
            <person name="Kirilenko B.M."/>
            <person name="Davalos L.M."/>
            <person name="Corthals A.P."/>
            <person name="Power M.L."/>
            <person name="Jones G."/>
            <person name="Ransome R.D."/>
            <person name="Dechmann D.K.N."/>
            <person name="Locatelli A.G."/>
            <person name="Puechmaille S.J."/>
            <person name="Fedrigo O."/>
            <person name="Jarvis E.D."/>
            <person name="Hiller M."/>
            <person name="Vernes S.C."/>
            <person name="Myers E.W."/>
            <person name="Teeling E.C."/>
        </authorList>
    </citation>
    <scope>NUCLEOTIDE SEQUENCE [LARGE SCALE GENOMIC DNA]</scope>
    <source>
        <strain evidence="2">Bat1K_MPI-CBG_1</strain>
    </source>
</reference>